<feature type="transmembrane region" description="Helical" evidence="1">
    <location>
        <begin position="32"/>
        <end position="51"/>
    </location>
</feature>
<dbReference type="Proteomes" id="UP000649829">
    <property type="component" value="Unassembled WGS sequence"/>
</dbReference>
<reference evidence="2" key="1">
    <citation type="journal article" date="2014" name="Int. J. Syst. Evol. Microbiol.">
        <title>Complete genome sequence of Corynebacterium casei LMG S-19264T (=DSM 44701T), isolated from a smear-ripened cheese.</title>
        <authorList>
            <consortium name="US DOE Joint Genome Institute (JGI-PGF)"/>
            <person name="Walter F."/>
            <person name="Albersmeier A."/>
            <person name="Kalinowski J."/>
            <person name="Ruckert C."/>
        </authorList>
    </citation>
    <scope>NUCLEOTIDE SEQUENCE</scope>
    <source>
        <strain evidence="2">CGMCC 1.6293</strain>
    </source>
</reference>
<evidence type="ECO:0000313" key="3">
    <source>
        <dbReference type="Proteomes" id="UP000649829"/>
    </source>
</evidence>
<feature type="transmembrane region" description="Helical" evidence="1">
    <location>
        <begin position="7"/>
        <end position="26"/>
    </location>
</feature>
<dbReference type="RefSeq" id="WP_028287916.1">
    <property type="nucleotide sequence ID" value="NZ_BMLF01000001.1"/>
</dbReference>
<evidence type="ECO:0000313" key="2">
    <source>
        <dbReference type="EMBL" id="GGL99654.1"/>
    </source>
</evidence>
<name>A0A917SXG8_9RHOB</name>
<dbReference type="AlphaFoldDB" id="A0A917SXG8"/>
<organism evidence="2 3">
    <name type="scientific">Pseudooceanicola nanhaiensis</name>
    <dbReference type="NCBI Taxonomy" id="375761"/>
    <lineage>
        <taxon>Bacteria</taxon>
        <taxon>Pseudomonadati</taxon>
        <taxon>Pseudomonadota</taxon>
        <taxon>Alphaproteobacteria</taxon>
        <taxon>Rhodobacterales</taxon>
        <taxon>Paracoccaceae</taxon>
        <taxon>Pseudooceanicola</taxon>
    </lineage>
</organism>
<proteinExistence type="predicted"/>
<protein>
    <submittedName>
        <fullName evidence="2">Uncharacterized protein</fullName>
    </submittedName>
</protein>
<keyword evidence="1" id="KW-0812">Transmembrane</keyword>
<keyword evidence="1" id="KW-1133">Transmembrane helix</keyword>
<keyword evidence="3" id="KW-1185">Reference proteome</keyword>
<reference evidence="2" key="2">
    <citation type="submission" date="2020-09" db="EMBL/GenBank/DDBJ databases">
        <authorList>
            <person name="Sun Q."/>
            <person name="Zhou Y."/>
        </authorList>
    </citation>
    <scope>NUCLEOTIDE SEQUENCE</scope>
    <source>
        <strain evidence="2">CGMCC 1.6293</strain>
    </source>
</reference>
<sequence>MDGALNLVIGTILMCLAIPSLLSAVMDRRFPLVALLVFCAGAALIVVEAAARHRGLPGDMAAVQAFATQTLPATLAQVPHAFLEVAGQVVSGFY</sequence>
<comment type="caution">
    <text evidence="2">The sequence shown here is derived from an EMBL/GenBank/DDBJ whole genome shotgun (WGS) entry which is preliminary data.</text>
</comment>
<dbReference type="EMBL" id="BMLF01000001">
    <property type="protein sequence ID" value="GGL99654.1"/>
    <property type="molecule type" value="Genomic_DNA"/>
</dbReference>
<evidence type="ECO:0000256" key="1">
    <source>
        <dbReference type="SAM" id="Phobius"/>
    </source>
</evidence>
<keyword evidence="1" id="KW-0472">Membrane</keyword>
<accession>A0A917SXG8</accession>
<gene>
    <name evidence="2" type="ORF">GCM10011534_21850</name>
</gene>